<dbReference type="EMBL" id="UYWY01026593">
    <property type="protein sequence ID" value="VDM50550.1"/>
    <property type="molecule type" value="Genomic_DNA"/>
</dbReference>
<reference evidence="4" key="1">
    <citation type="submission" date="2016-06" db="UniProtKB">
        <authorList>
            <consortium name="WormBaseParasite"/>
        </authorList>
    </citation>
    <scope>IDENTIFICATION</scope>
</reference>
<dbReference type="Proteomes" id="UP000050794">
    <property type="component" value="Unassembled WGS sequence"/>
</dbReference>
<dbReference type="AlphaFoldDB" id="A0A183VEQ9"/>
<gene>
    <name evidence="2" type="ORF">TCNE_LOCUS19229</name>
</gene>
<dbReference type="GO" id="GO:0018996">
    <property type="term" value="P:molting cycle, collagen and cuticulin-based cuticle"/>
    <property type="evidence" value="ECO:0007669"/>
    <property type="project" value="TreeGrafter"/>
</dbReference>
<protein>
    <submittedName>
        <fullName evidence="4">SSD domain-containing protein</fullName>
    </submittedName>
</protein>
<dbReference type="GO" id="GO:0005886">
    <property type="term" value="C:plasma membrane"/>
    <property type="evidence" value="ECO:0007669"/>
    <property type="project" value="TreeGrafter"/>
</dbReference>
<keyword evidence="1" id="KW-0472">Membrane</keyword>
<organism evidence="3 4">
    <name type="scientific">Toxocara canis</name>
    <name type="common">Canine roundworm</name>
    <dbReference type="NCBI Taxonomy" id="6265"/>
    <lineage>
        <taxon>Eukaryota</taxon>
        <taxon>Metazoa</taxon>
        <taxon>Ecdysozoa</taxon>
        <taxon>Nematoda</taxon>
        <taxon>Chromadorea</taxon>
        <taxon>Rhabditida</taxon>
        <taxon>Spirurina</taxon>
        <taxon>Ascaridomorpha</taxon>
        <taxon>Ascaridoidea</taxon>
        <taxon>Toxocaridae</taxon>
        <taxon>Toxocara</taxon>
    </lineage>
</organism>
<reference evidence="2 3" key="2">
    <citation type="submission" date="2018-11" db="EMBL/GenBank/DDBJ databases">
        <authorList>
            <consortium name="Pathogen Informatics"/>
        </authorList>
    </citation>
    <scope>NUCLEOTIDE SEQUENCE [LARGE SCALE GENOMIC DNA]</scope>
</reference>
<dbReference type="WBParaSite" id="TCNE_0001923301-mRNA-1">
    <property type="protein sequence ID" value="TCNE_0001923301-mRNA-1"/>
    <property type="gene ID" value="TCNE_0001923301"/>
</dbReference>
<name>A0A183VEQ9_TOXCA</name>
<feature type="transmembrane region" description="Helical" evidence="1">
    <location>
        <begin position="128"/>
        <end position="148"/>
    </location>
</feature>
<sequence>FRYTVSFFWIPLLITALSPIGLIRFKEENRIWFLYSPSNAPSHIEHAIANEFFNDRGGKFWVELPITSQDSGNLLRDGYLEKVEEIADFLQFNLSIPCSLNKSGRCSFRDLCSGPCNDNQVRRNGMSCIPYFALSVVFVFMFIFMTSGDYHNEIFAYKNAFTIALYGTLGPLMAIVTTSVI</sequence>
<feature type="transmembrane region" description="Helical" evidence="1">
    <location>
        <begin position="6"/>
        <end position="25"/>
    </location>
</feature>
<dbReference type="GO" id="GO:0006897">
    <property type="term" value="P:endocytosis"/>
    <property type="evidence" value="ECO:0007669"/>
    <property type="project" value="TreeGrafter"/>
</dbReference>
<accession>A0A183VEQ9</accession>
<keyword evidence="1" id="KW-1133">Transmembrane helix</keyword>
<evidence type="ECO:0000313" key="3">
    <source>
        <dbReference type="Proteomes" id="UP000050794"/>
    </source>
</evidence>
<evidence type="ECO:0000313" key="2">
    <source>
        <dbReference type="EMBL" id="VDM50550.1"/>
    </source>
</evidence>
<dbReference type="PANTHER" id="PTHR10796">
    <property type="entry name" value="PATCHED-RELATED"/>
    <property type="match status" value="1"/>
</dbReference>
<keyword evidence="3" id="KW-1185">Reference proteome</keyword>
<dbReference type="PANTHER" id="PTHR10796:SF87">
    <property type="entry name" value="SSD DOMAIN-CONTAINING PROTEIN"/>
    <property type="match status" value="1"/>
</dbReference>
<proteinExistence type="predicted"/>
<dbReference type="InterPro" id="IPR051697">
    <property type="entry name" value="Patched_domain-protein"/>
</dbReference>
<evidence type="ECO:0000313" key="4">
    <source>
        <dbReference type="WBParaSite" id="TCNE_0001923301-mRNA-1"/>
    </source>
</evidence>
<evidence type="ECO:0000256" key="1">
    <source>
        <dbReference type="SAM" id="Phobius"/>
    </source>
</evidence>
<dbReference type="GO" id="GO:0030659">
    <property type="term" value="C:cytoplasmic vesicle membrane"/>
    <property type="evidence" value="ECO:0007669"/>
    <property type="project" value="TreeGrafter"/>
</dbReference>
<feature type="transmembrane region" description="Helical" evidence="1">
    <location>
        <begin position="160"/>
        <end position="180"/>
    </location>
</feature>
<keyword evidence="1" id="KW-0812">Transmembrane</keyword>